<keyword evidence="9" id="KW-1185">Reference proteome</keyword>
<evidence type="ECO:0000256" key="3">
    <source>
        <dbReference type="ARBA" id="ARBA00022801"/>
    </source>
</evidence>
<dbReference type="AlphaFoldDB" id="A0AAE1ET85"/>
<dbReference type="EC" id="3.1.1.-" evidence="5"/>
<evidence type="ECO:0000256" key="5">
    <source>
        <dbReference type="RuleBase" id="RU361235"/>
    </source>
</evidence>
<dbReference type="InterPro" id="IPR019826">
    <property type="entry name" value="Carboxylesterase_B_AS"/>
</dbReference>
<dbReference type="Proteomes" id="UP001286313">
    <property type="component" value="Unassembled WGS sequence"/>
</dbReference>
<keyword evidence="3 5" id="KW-0378">Hydrolase</keyword>
<keyword evidence="4" id="KW-0325">Glycoprotein</keyword>
<dbReference type="PANTHER" id="PTHR43142:SF1">
    <property type="entry name" value="CARBOXYLIC ESTER HYDROLASE"/>
    <property type="match status" value="1"/>
</dbReference>
<dbReference type="InterPro" id="IPR029058">
    <property type="entry name" value="AB_hydrolase_fold"/>
</dbReference>
<dbReference type="EMBL" id="JAWQEG010004621">
    <property type="protein sequence ID" value="KAK3860838.1"/>
    <property type="molecule type" value="Genomic_DNA"/>
</dbReference>
<dbReference type="Pfam" id="PF00135">
    <property type="entry name" value="COesterase"/>
    <property type="match status" value="1"/>
</dbReference>
<evidence type="ECO:0000313" key="8">
    <source>
        <dbReference type="EMBL" id="KAK3860838.1"/>
    </source>
</evidence>
<dbReference type="SUPFAM" id="SSF53474">
    <property type="entry name" value="alpha/beta-Hydrolases"/>
    <property type="match status" value="1"/>
</dbReference>
<keyword evidence="6" id="KW-1133">Transmembrane helix</keyword>
<dbReference type="InterPro" id="IPR002018">
    <property type="entry name" value="CarbesteraseB"/>
</dbReference>
<keyword evidence="2" id="KW-0719">Serine esterase</keyword>
<dbReference type="Gene3D" id="3.40.50.1820">
    <property type="entry name" value="alpha/beta hydrolase"/>
    <property type="match status" value="1"/>
</dbReference>
<proteinExistence type="inferred from homology"/>
<protein>
    <recommendedName>
        <fullName evidence="5">Carboxylic ester hydrolase</fullName>
        <ecNumber evidence="5">3.1.1.-</ecNumber>
    </recommendedName>
</protein>
<feature type="transmembrane region" description="Helical" evidence="6">
    <location>
        <begin position="652"/>
        <end position="675"/>
    </location>
</feature>
<evidence type="ECO:0000256" key="2">
    <source>
        <dbReference type="ARBA" id="ARBA00022487"/>
    </source>
</evidence>
<dbReference type="GO" id="GO:0052689">
    <property type="term" value="F:carboxylic ester hydrolase activity"/>
    <property type="evidence" value="ECO:0007669"/>
    <property type="project" value="UniProtKB-KW"/>
</dbReference>
<dbReference type="PROSITE" id="PS00122">
    <property type="entry name" value="CARBOXYLESTERASE_B_1"/>
    <property type="match status" value="1"/>
</dbReference>
<accession>A0AAE1ET85</accession>
<evidence type="ECO:0000256" key="4">
    <source>
        <dbReference type="ARBA" id="ARBA00023180"/>
    </source>
</evidence>
<evidence type="ECO:0000313" key="9">
    <source>
        <dbReference type="Proteomes" id="UP001286313"/>
    </source>
</evidence>
<reference evidence="8" key="1">
    <citation type="submission" date="2023-10" db="EMBL/GenBank/DDBJ databases">
        <title>Genome assemblies of two species of porcelain crab, Petrolisthes cinctipes and Petrolisthes manimaculis (Anomura: Porcellanidae).</title>
        <authorList>
            <person name="Angst P."/>
        </authorList>
    </citation>
    <scope>NUCLEOTIDE SEQUENCE</scope>
    <source>
        <strain evidence="8">PB745_01</strain>
        <tissue evidence="8">Gill</tissue>
    </source>
</reference>
<keyword evidence="6" id="KW-0812">Transmembrane</keyword>
<feature type="chain" id="PRO_5041777093" description="Carboxylic ester hydrolase" evidence="5">
    <location>
        <begin position="22"/>
        <end position="679"/>
    </location>
</feature>
<sequence length="679" mass="76116">MRCRCEMRVLVVFLMAGVCAGLTPLEVQERLKEKIKNSRQQQQLTYDEVNYEVNYGLQGIVTQELWDQYTIFDDDPPTFDHPSLNGKETPTTVVGKKMFTINNREIYAFQGIKYGEAMTDELRFKKTEPAGVYWDGDILEADHLGFKCPQKAMFGGVPSGDEDCLNLNVYTPTMPTGKPGENPLPVMLFIHGGAFISGDSSLYLPTKLLDKDVILVVIHYRLGNLGFFSLDNDDAPGNAGLWDQIESLKWVRDNIGGFGGDTSRVTIFGESAGSASVNWLLLLPEADDLFDGVIGESGSALEHWSTDPDPIGSSQAIGEYMGCPDFEDLDRLYECFRDMDAGEMALHMSHFVGNDRKHGQMGFRGAAPVVETNVSEPLITKQAMDYFIDGDVKNVPLMIGANKHEGSFVLSIMYFDFLLPNDLADDKQYVQYDMIDDLLNCFGVVDVTHGISESLQDAYIPGLDSSDFNASSPGYVDLAGVLFLKAGSWNTAKLHANYTDAGSYHYSFDFESDDTMYRWLFMGAPATPFKPGVTHSDELMYLFSFPAIMEGQQFKVMDRMVQMWTNFAIYGKPTIHESGVDDLNIPVWKPLQPEEHHFMLIQDECTLEPEYPDRWHIALQEDGLLPTDIPPVSTDLPTWAEYNDLDKEREAYMISMIVFVVTTACLCGIAGFLYFKKRG</sequence>
<evidence type="ECO:0000256" key="1">
    <source>
        <dbReference type="ARBA" id="ARBA00005964"/>
    </source>
</evidence>
<keyword evidence="5" id="KW-0732">Signal</keyword>
<evidence type="ECO:0000259" key="7">
    <source>
        <dbReference type="Pfam" id="PF00135"/>
    </source>
</evidence>
<comment type="caution">
    <text evidence="8">The sequence shown here is derived from an EMBL/GenBank/DDBJ whole genome shotgun (WGS) entry which is preliminary data.</text>
</comment>
<keyword evidence="6" id="KW-0472">Membrane</keyword>
<name>A0AAE1ET85_PETCI</name>
<feature type="signal peptide" evidence="5">
    <location>
        <begin position="1"/>
        <end position="21"/>
    </location>
</feature>
<gene>
    <name evidence="8" type="ORF">Pcinc_033127</name>
</gene>
<evidence type="ECO:0000256" key="6">
    <source>
        <dbReference type="SAM" id="Phobius"/>
    </source>
</evidence>
<dbReference type="PANTHER" id="PTHR43142">
    <property type="entry name" value="CARBOXYLIC ESTER HYDROLASE"/>
    <property type="match status" value="1"/>
</dbReference>
<organism evidence="8 9">
    <name type="scientific">Petrolisthes cinctipes</name>
    <name type="common">Flat porcelain crab</name>
    <dbReference type="NCBI Taxonomy" id="88211"/>
    <lineage>
        <taxon>Eukaryota</taxon>
        <taxon>Metazoa</taxon>
        <taxon>Ecdysozoa</taxon>
        <taxon>Arthropoda</taxon>
        <taxon>Crustacea</taxon>
        <taxon>Multicrustacea</taxon>
        <taxon>Malacostraca</taxon>
        <taxon>Eumalacostraca</taxon>
        <taxon>Eucarida</taxon>
        <taxon>Decapoda</taxon>
        <taxon>Pleocyemata</taxon>
        <taxon>Anomura</taxon>
        <taxon>Galatheoidea</taxon>
        <taxon>Porcellanidae</taxon>
        <taxon>Petrolisthes</taxon>
    </lineage>
</organism>
<comment type="similarity">
    <text evidence="1 5">Belongs to the type-B carboxylesterase/lipase family.</text>
</comment>
<feature type="domain" description="Carboxylesterase type B" evidence="7">
    <location>
        <begin position="92"/>
        <end position="606"/>
    </location>
</feature>